<feature type="domain" description="RWP-RK" evidence="6">
    <location>
        <begin position="282"/>
        <end position="353"/>
    </location>
</feature>
<feature type="compositionally biased region" description="Low complexity" evidence="5">
    <location>
        <begin position="165"/>
        <end position="182"/>
    </location>
</feature>
<evidence type="ECO:0000256" key="3">
    <source>
        <dbReference type="ARBA" id="ARBA00023163"/>
    </source>
</evidence>
<dbReference type="Proteomes" id="UP001055712">
    <property type="component" value="Unassembled WGS sequence"/>
</dbReference>
<evidence type="ECO:0000313" key="7">
    <source>
        <dbReference type="EMBL" id="KAI3430611.1"/>
    </source>
</evidence>
<accession>A0A9D4TP05</accession>
<dbReference type="InterPro" id="IPR003035">
    <property type="entry name" value="RWP-RK_dom"/>
</dbReference>
<dbReference type="EMBL" id="SIDB01000007">
    <property type="protein sequence ID" value="KAI3430611.1"/>
    <property type="molecule type" value="Genomic_DNA"/>
</dbReference>
<name>A0A9D4TP05_CHLVU</name>
<protein>
    <recommendedName>
        <fullName evidence="6">RWP-RK domain-containing protein</fullName>
    </recommendedName>
</protein>
<organism evidence="7 8">
    <name type="scientific">Chlorella vulgaris</name>
    <name type="common">Green alga</name>
    <dbReference type="NCBI Taxonomy" id="3077"/>
    <lineage>
        <taxon>Eukaryota</taxon>
        <taxon>Viridiplantae</taxon>
        <taxon>Chlorophyta</taxon>
        <taxon>core chlorophytes</taxon>
        <taxon>Trebouxiophyceae</taxon>
        <taxon>Chlorellales</taxon>
        <taxon>Chlorellaceae</taxon>
        <taxon>Chlorella clade</taxon>
        <taxon>Chlorella</taxon>
    </lineage>
</organism>
<keyword evidence="8" id="KW-1185">Reference proteome</keyword>
<keyword evidence="4" id="KW-0539">Nucleus</keyword>
<keyword evidence="2" id="KW-0238">DNA-binding</keyword>
<feature type="region of interest" description="Disordered" evidence="5">
    <location>
        <begin position="160"/>
        <end position="231"/>
    </location>
</feature>
<evidence type="ECO:0000313" key="8">
    <source>
        <dbReference type="Proteomes" id="UP001055712"/>
    </source>
</evidence>
<evidence type="ECO:0000256" key="1">
    <source>
        <dbReference type="ARBA" id="ARBA00023015"/>
    </source>
</evidence>
<evidence type="ECO:0000256" key="5">
    <source>
        <dbReference type="SAM" id="MobiDB-lite"/>
    </source>
</evidence>
<proteinExistence type="predicted"/>
<dbReference type="Pfam" id="PF02042">
    <property type="entry name" value="RWP-RK"/>
    <property type="match status" value="1"/>
</dbReference>
<dbReference type="GO" id="GO:0003677">
    <property type="term" value="F:DNA binding"/>
    <property type="evidence" value="ECO:0007669"/>
    <property type="project" value="UniProtKB-KW"/>
</dbReference>
<evidence type="ECO:0000256" key="2">
    <source>
        <dbReference type="ARBA" id="ARBA00023125"/>
    </source>
</evidence>
<comment type="caution">
    <text evidence="7">The sequence shown here is derived from an EMBL/GenBank/DDBJ whole genome shotgun (WGS) entry which is preliminary data.</text>
</comment>
<evidence type="ECO:0000256" key="4">
    <source>
        <dbReference type="ARBA" id="ARBA00023242"/>
    </source>
</evidence>
<dbReference type="AlphaFoldDB" id="A0A9D4TP05"/>
<reference evidence="7" key="1">
    <citation type="journal article" date="2019" name="Plant J.">
        <title>Chlorella vulgaris genome assembly and annotation reveals the molecular basis for metabolic acclimation to high light conditions.</title>
        <authorList>
            <person name="Cecchin M."/>
            <person name="Marcolungo L."/>
            <person name="Rossato M."/>
            <person name="Girolomoni L."/>
            <person name="Cosentino E."/>
            <person name="Cuine S."/>
            <person name="Li-Beisson Y."/>
            <person name="Delledonne M."/>
            <person name="Ballottari M."/>
        </authorList>
    </citation>
    <scope>NUCLEOTIDE SEQUENCE</scope>
    <source>
        <strain evidence="7">211/11P</strain>
    </source>
</reference>
<dbReference type="PROSITE" id="PS51519">
    <property type="entry name" value="RWP_RK"/>
    <property type="match status" value="1"/>
</dbReference>
<gene>
    <name evidence="7" type="ORF">D9Q98_005203</name>
</gene>
<evidence type="ECO:0000259" key="6">
    <source>
        <dbReference type="PROSITE" id="PS51519"/>
    </source>
</evidence>
<sequence length="353" mass="36970">MRNDEDTTRQWLTSHGLSPLIDLRQLRKTLDAPGIGWPGGTATPAQLLSPVCTPAGLANMLQSTPASQHKTLPTPGFLDFGAPAAPAAKEFYWRNSDSSVAPATAAATAAAFEAGAWAAEADNTSDCASARQPDATLSLPTQPVPAQTVYRKLALPPCLPRLQPADEPSSSAPSAPCHPAQSVTPPTLPTVRACAEEAASEPPAEERPTASSLSGTHSPAALADRPRRSRRRRVLASEYVWDNEHDDDAANAAATLKSATASASASEPASSSASASTPSALSAAAFNRCKKARVATQLVQEVQQTALLRQIRALHDQRMTAPRAAAALGCSPTSFRKLCRSVGIARWPPHTND</sequence>
<keyword evidence="1" id="KW-0805">Transcription regulation</keyword>
<keyword evidence="3" id="KW-0804">Transcription</keyword>
<reference evidence="7" key="2">
    <citation type="submission" date="2020-11" db="EMBL/GenBank/DDBJ databases">
        <authorList>
            <person name="Cecchin M."/>
            <person name="Marcolungo L."/>
            <person name="Rossato M."/>
            <person name="Girolomoni L."/>
            <person name="Cosentino E."/>
            <person name="Cuine S."/>
            <person name="Li-Beisson Y."/>
            <person name="Delledonne M."/>
            <person name="Ballottari M."/>
        </authorList>
    </citation>
    <scope>NUCLEOTIDE SEQUENCE</scope>
    <source>
        <strain evidence="7">211/11P</strain>
        <tissue evidence="7">Whole cell</tissue>
    </source>
</reference>